<dbReference type="Proteomes" id="UP000239757">
    <property type="component" value="Unassembled WGS sequence"/>
</dbReference>
<accession>A0A2P5Y1W1</accession>
<name>A0A2P5Y1W1_GOSBA</name>
<organism evidence="1 2">
    <name type="scientific">Gossypium barbadense</name>
    <name type="common">Sea Island cotton</name>
    <name type="synonym">Hibiscus barbadensis</name>
    <dbReference type="NCBI Taxonomy" id="3634"/>
    <lineage>
        <taxon>Eukaryota</taxon>
        <taxon>Viridiplantae</taxon>
        <taxon>Streptophyta</taxon>
        <taxon>Embryophyta</taxon>
        <taxon>Tracheophyta</taxon>
        <taxon>Spermatophyta</taxon>
        <taxon>Magnoliopsida</taxon>
        <taxon>eudicotyledons</taxon>
        <taxon>Gunneridae</taxon>
        <taxon>Pentapetalae</taxon>
        <taxon>rosids</taxon>
        <taxon>malvids</taxon>
        <taxon>Malvales</taxon>
        <taxon>Malvaceae</taxon>
        <taxon>Malvoideae</taxon>
        <taxon>Gossypium</taxon>
    </lineage>
</organism>
<evidence type="ECO:0000313" key="1">
    <source>
        <dbReference type="EMBL" id="PPS09568.1"/>
    </source>
</evidence>
<dbReference type="AlphaFoldDB" id="A0A2P5Y1W1"/>
<evidence type="ECO:0000313" key="2">
    <source>
        <dbReference type="Proteomes" id="UP000239757"/>
    </source>
</evidence>
<sequence length="253" mass="29029">MNSRVRHVESKITPLEVLVELKQGPSSATTEIRHPLLQFHQDLKRSCFRFYVPDPLAWVDASTKLHWNKSILLTQFRPSSLPLLGTTVLTEYDDPSAVQFSLGGLVWQLSVPEFGVALGLYTENFMEADSFFHLHRHIHYAPSSCWAALIPAMGIYDPSCFKASTPMRQMHAFDLAYFIALAFRHQTKRHRKGVIKHRPLRDSSSSTLWTLENVSIILITHTHRLDVLTMYRKYAPHEVDRASSWGSILFNID</sequence>
<gene>
    <name evidence="1" type="ORF">GOBAR_AA11078</name>
</gene>
<reference evidence="1 2" key="1">
    <citation type="submission" date="2015-01" db="EMBL/GenBank/DDBJ databases">
        <title>Genome of allotetraploid Gossypium barbadense reveals genomic plasticity and fiber elongation in cotton evolution.</title>
        <authorList>
            <person name="Chen X."/>
            <person name="Liu X."/>
            <person name="Zhao B."/>
            <person name="Zheng H."/>
            <person name="Hu Y."/>
            <person name="Lu G."/>
            <person name="Yang C."/>
            <person name="Chen J."/>
            <person name="Shan C."/>
            <person name="Zhang L."/>
            <person name="Zhou Y."/>
            <person name="Wang L."/>
            <person name="Guo W."/>
            <person name="Bai Y."/>
            <person name="Ruan J."/>
            <person name="Shangguan X."/>
            <person name="Mao Y."/>
            <person name="Jiang J."/>
            <person name="Zhu Y."/>
            <person name="Lei J."/>
            <person name="Kang H."/>
            <person name="Chen S."/>
            <person name="He X."/>
            <person name="Wang R."/>
            <person name="Wang Y."/>
            <person name="Chen J."/>
            <person name="Wang L."/>
            <person name="Yu S."/>
            <person name="Wang B."/>
            <person name="Wei J."/>
            <person name="Song S."/>
            <person name="Lu X."/>
            <person name="Gao Z."/>
            <person name="Gu W."/>
            <person name="Deng X."/>
            <person name="Ma D."/>
            <person name="Wang S."/>
            <person name="Liang W."/>
            <person name="Fang L."/>
            <person name="Cai C."/>
            <person name="Zhu X."/>
            <person name="Zhou B."/>
            <person name="Zhang Y."/>
            <person name="Chen Z."/>
            <person name="Xu S."/>
            <person name="Zhu R."/>
            <person name="Wang S."/>
            <person name="Zhang T."/>
            <person name="Zhao G."/>
        </authorList>
    </citation>
    <scope>NUCLEOTIDE SEQUENCE [LARGE SCALE GENOMIC DNA]</scope>
    <source>
        <strain evidence="2">cv. Xinhai21</strain>
        <tissue evidence="1">Leaf</tissue>
    </source>
</reference>
<proteinExistence type="predicted"/>
<dbReference type="EMBL" id="KZ663843">
    <property type="protein sequence ID" value="PPS09568.1"/>
    <property type="molecule type" value="Genomic_DNA"/>
</dbReference>
<protein>
    <submittedName>
        <fullName evidence="1">Uncharacterized protein</fullName>
    </submittedName>
</protein>
<dbReference type="OrthoDB" id="1685790at2759"/>